<name>A0A813K1C2_POLGL</name>
<dbReference type="SUPFAM" id="SSF51069">
    <property type="entry name" value="Carbonic anhydrase"/>
    <property type="match status" value="1"/>
</dbReference>
<reference evidence="1" key="1">
    <citation type="submission" date="2021-02" db="EMBL/GenBank/DDBJ databases">
        <authorList>
            <person name="Dougan E. K."/>
            <person name="Rhodes N."/>
            <person name="Thang M."/>
            <person name="Chan C."/>
        </authorList>
    </citation>
    <scope>NUCLEOTIDE SEQUENCE</scope>
</reference>
<dbReference type="Proteomes" id="UP000626109">
    <property type="component" value="Unassembled WGS sequence"/>
</dbReference>
<evidence type="ECO:0000313" key="1">
    <source>
        <dbReference type="EMBL" id="CAE8688698.1"/>
    </source>
</evidence>
<comment type="caution">
    <text evidence="1">The sequence shown here is derived from an EMBL/GenBank/DDBJ whole genome shotgun (WGS) entry which is preliminary data.</text>
</comment>
<proteinExistence type="predicted"/>
<protein>
    <submittedName>
        <fullName evidence="1">Uncharacterized protein</fullName>
    </submittedName>
</protein>
<sequence length="205" mass="21964">MAHKNGTGAHSAACWDSDLSARDFQHCARSPIDMSSQKARHGDGLQPNISFKSVPEALVTPGVYSLDATAVNHGVPGELGDFGTLVVNGRGFMVRKISVKAISSHSWDGKMYPGELQIEATMNGDEFPGLENKSAQAASLANHAGTAEAVPYVPEKLDQSPTSDVEHFDHLHRVIISVPLALALVCPNRVIQITDHSKQKTTSRS</sequence>
<gene>
    <name evidence="1" type="ORF">PGLA2088_LOCUS26066</name>
</gene>
<evidence type="ECO:0000313" key="2">
    <source>
        <dbReference type="Proteomes" id="UP000626109"/>
    </source>
</evidence>
<dbReference type="AlphaFoldDB" id="A0A813K1C2"/>
<accession>A0A813K1C2</accession>
<organism evidence="1 2">
    <name type="scientific">Polarella glacialis</name>
    <name type="common">Dinoflagellate</name>
    <dbReference type="NCBI Taxonomy" id="89957"/>
    <lineage>
        <taxon>Eukaryota</taxon>
        <taxon>Sar</taxon>
        <taxon>Alveolata</taxon>
        <taxon>Dinophyceae</taxon>
        <taxon>Suessiales</taxon>
        <taxon>Suessiaceae</taxon>
        <taxon>Polarella</taxon>
    </lineage>
</organism>
<dbReference type="InterPro" id="IPR036398">
    <property type="entry name" value="CA_dom_sf"/>
</dbReference>
<dbReference type="Gene3D" id="3.10.200.10">
    <property type="entry name" value="Alpha carbonic anhydrase"/>
    <property type="match status" value="1"/>
</dbReference>
<dbReference type="EMBL" id="CAJNNW010026946">
    <property type="protein sequence ID" value="CAE8688698.1"/>
    <property type="molecule type" value="Genomic_DNA"/>
</dbReference>